<keyword evidence="3" id="KW-0503">Monooxygenase</keyword>
<keyword evidence="1" id="KW-0560">Oxidoreductase</keyword>
<dbReference type="InParanoid" id="A0A1I5GLK1"/>
<dbReference type="InterPro" id="IPR050564">
    <property type="entry name" value="F420-G6PD/mer"/>
</dbReference>
<dbReference type="GO" id="GO:0004497">
    <property type="term" value="F:monooxygenase activity"/>
    <property type="evidence" value="ECO:0007669"/>
    <property type="project" value="UniProtKB-KW"/>
</dbReference>
<evidence type="ECO:0000313" key="4">
    <source>
        <dbReference type="Proteomes" id="UP000183413"/>
    </source>
</evidence>
<dbReference type="CDD" id="cd01097">
    <property type="entry name" value="Tetrahydromethanopterin_reductase"/>
    <property type="match status" value="1"/>
</dbReference>
<name>A0A1I5GLK1_9ACTN</name>
<dbReference type="EMBL" id="FOVH01000005">
    <property type="protein sequence ID" value="SFO36451.1"/>
    <property type="molecule type" value="Genomic_DNA"/>
</dbReference>
<organism evidence="3 4">
    <name type="scientific">Actinomadura madurae</name>
    <dbReference type="NCBI Taxonomy" id="1993"/>
    <lineage>
        <taxon>Bacteria</taxon>
        <taxon>Bacillati</taxon>
        <taxon>Actinomycetota</taxon>
        <taxon>Actinomycetes</taxon>
        <taxon>Streptosporangiales</taxon>
        <taxon>Thermomonosporaceae</taxon>
        <taxon>Actinomadura</taxon>
    </lineage>
</organism>
<dbReference type="AlphaFoldDB" id="A0A1I5GLK1"/>
<sequence length="329" mass="34589">MRSVRVGLSLPPQLPPARIPRIARHAEDAGFDELWLAEDCFFAGGIAAVSAALAATDDITVVIGILPAAARNAAFTAMELAALAELYPHRVVGGLGHGMPGWMRQVGAAPRSPLTALRERLEAVRALLAGQTVSVNGDYVHLDAVKLDHPPETPPPVLAGVRGPKSLELAGRSADGVILAWPVTPGYIEHAADLVAQGRREAASPDPGKLLVGTPISLDQDKAAAAERLRPLVATELNSPSSQAHLEPTGLAEKVNELRAMCASLDEFAARIPREWIETLTVCGTAHDCANAVHALHQAGAGSVALSLPGSLTREQITHLGRELLPELR</sequence>
<dbReference type="STRING" id="1993.SAMN04489713_105253"/>
<dbReference type="PANTHER" id="PTHR43244:SF1">
    <property type="entry name" value="5,10-METHYLENETETRAHYDROMETHANOPTERIN REDUCTASE"/>
    <property type="match status" value="1"/>
</dbReference>
<evidence type="ECO:0000259" key="2">
    <source>
        <dbReference type="Pfam" id="PF00296"/>
    </source>
</evidence>
<dbReference type="InterPro" id="IPR011251">
    <property type="entry name" value="Luciferase-like_dom"/>
</dbReference>
<proteinExistence type="predicted"/>
<dbReference type="eggNOG" id="COG2141">
    <property type="taxonomic scope" value="Bacteria"/>
</dbReference>
<feature type="domain" description="Luciferase-like" evidence="2">
    <location>
        <begin position="14"/>
        <end position="301"/>
    </location>
</feature>
<protein>
    <submittedName>
        <fullName evidence="3">Flavin-dependent oxidoreductase, luciferase family (Includes alkanesulfonate monooxygenase SsuD and methylene tetrahydromethanopterin reductase)</fullName>
    </submittedName>
</protein>
<dbReference type="PANTHER" id="PTHR43244">
    <property type="match status" value="1"/>
</dbReference>
<reference evidence="3 4" key="1">
    <citation type="submission" date="2016-10" db="EMBL/GenBank/DDBJ databases">
        <authorList>
            <person name="de Groot N.N."/>
        </authorList>
    </citation>
    <scope>NUCLEOTIDE SEQUENCE [LARGE SCALE GENOMIC DNA]</scope>
    <source>
        <strain evidence="3 4">DSM 43067</strain>
    </source>
</reference>
<dbReference type="SUPFAM" id="SSF51679">
    <property type="entry name" value="Bacterial luciferase-like"/>
    <property type="match status" value="1"/>
</dbReference>
<dbReference type="Pfam" id="PF00296">
    <property type="entry name" value="Bac_luciferase"/>
    <property type="match status" value="1"/>
</dbReference>
<accession>A0A1I5GLK1</accession>
<dbReference type="InterPro" id="IPR036661">
    <property type="entry name" value="Luciferase-like_sf"/>
</dbReference>
<dbReference type="GO" id="GO:0016705">
    <property type="term" value="F:oxidoreductase activity, acting on paired donors, with incorporation or reduction of molecular oxygen"/>
    <property type="evidence" value="ECO:0007669"/>
    <property type="project" value="InterPro"/>
</dbReference>
<evidence type="ECO:0000256" key="1">
    <source>
        <dbReference type="ARBA" id="ARBA00023002"/>
    </source>
</evidence>
<keyword evidence="4" id="KW-1185">Reference proteome</keyword>
<gene>
    <name evidence="3" type="ORF">SAMN04489713_105253</name>
</gene>
<evidence type="ECO:0000313" key="3">
    <source>
        <dbReference type="EMBL" id="SFO36451.1"/>
    </source>
</evidence>
<dbReference type="Gene3D" id="3.20.20.30">
    <property type="entry name" value="Luciferase-like domain"/>
    <property type="match status" value="1"/>
</dbReference>
<dbReference type="Proteomes" id="UP000183413">
    <property type="component" value="Unassembled WGS sequence"/>
</dbReference>